<dbReference type="PANTHER" id="PTHR44591">
    <property type="entry name" value="STRESS RESPONSE REGULATOR PROTEIN 1"/>
    <property type="match status" value="1"/>
</dbReference>
<evidence type="ECO:0000259" key="3">
    <source>
        <dbReference type="PROSITE" id="PS50110"/>
    </source>
</evidence>
<dbReference type="Pfam" id="PF00072">
    <property type="entry name" value="Response_reg"/>
    <property type="match status" value="1"/>
</dbReference>
<dbReference type="AlphaFoldDB" id="A0A2A2GB83"/>
<organism evidence="4 5">
    <name type="scientific">Fodinibius salipaludis</name>
    <dbReference type="NCBI Taxonomy" id="2032627"/>
    <lineage>
        <taxon>Bacteria</taxon>
        <taxon>Pseudomonadati</taxon>
        <taxon>Balneolota</taxon>
        <taxon>Balneolia</taxon>
        <taxon>Balneolales</taxon>
        <taxon>Balneolaceae</taxon>
        <taxon>Fodinibius</taxon>
    </lineage>
</organism>
<dbReference type="OrthoDB" id="9763484at2"/>
<sequence>MVMNILVVENHRRKGTGIIQMIGKIDLDIENLYQANDGNEGLEILKTYFVDLMLVDIDMLVIDGLEVLGKMRSDTDCSEVPTIVISSRRDMKLFNAVTSSGLGYLHRPFSWRMLRQKILKFKNGDARYVV</sequence>
<accession>A0A2A2GB83</accession>
<feature type="domain" description="Response regulatory" evidence="3">
    <location>
        <begin position="4"/>
        <end position="122"/>
    </location>
</feature>
<protein>
    <recommendedName>
        <fullName evidence="3">Response regulatory domain-containing protein</fullName>
    </recommendedName>
</protein>
<comment type="caution">
    <text evidence="4">The sequence shown here is derived from an EMBL/GenBank/DDBJ whole genome shotgun (WGS) entry which is preliminary data.</text>
</comment>
<evidence type="ECO:0000313" key="4">
    <source>
        <dbReference type="EMBL" id="PAU94996.1"/>
    </source>
</evidence>
<dbReference type="SUPFAM" id="SSF52172">
    <property type="entry name" value="CheY-like"/>
    <property type="match status" value="1"/>
</dbReference>
<dbReference type="Gene3D" id="3.40.50.2300">
    <property type="match status" value="1"/>
</dbReference>
<dbReference type="PANTHER" id="PTHR44591:SF23">
    <property type="entry name" value="CHEY SUBFAMILY"/>
    <property type="match status" value="1"/>
</dbReference>
<evidence type="ECO:0000313" key="5">
    <source>
        <dbReference type="Proteomes" id="UP000218831"/>
    </source>
</evidence>
<dbReference type="GO" id="GO:0000160">
    <property type="term" value="P:phosphorelay signal transduction system"/>
    <property type="evidence" value="ECO:0007669"/>
    <property type="project" value="InterPro"/>
</dbReference>
<evidence type="ECO:0000256" key="2">
    <source>
        <dbReference type="PROSITE-ProRule" id="PRU00169"/>
    </source>
</evidence>
<evidence type="ECO:0000256" key="1">
    <source>
        <dbReference type="ARBA" id="ARBA00022553"/>
    </source>
</evidence>
<name>A0A2A2GB83_9BACT</name>
<dbReference type="InterPro" id="IPR011006">
    <property type="entry name" value="CheY-like_superfamily"/>
</dbReference>
<keyword evidence="1 2" id="KW-0597">Phosphoprotein</keyword>
<dbReference type="EMBL" id="NSKE01000003">
    <property type="protein sequence ID" value="PAU94996.1"/>
    <property type="molecule type" value="Genomic_DNA"/>
</dbReference>
<dbReference type="Proteomes" id="UP000218831">
    <property type="component" value="Unassembled WGS sequence"/>
</dbReference>
<proteinExistence type="predicted"/>
<dbReference type="PROSITE" id="PS50110">
    <property type="entry name" value="RESPONSE_REGULATORY"/>
    <property type="match status" value="1"/>
</dbReference>
<dbReference type="InterPro" id="IPR001789">
    <property type="entry name" value="Sig_transdc_resp-reg_receiver"/>
</dbReference>
<dbReference type="SMART" id="SM00448">
    <property type="entry name" value="REC"/>
    <property type="match status" value="1"/>
</dbReference>
<reference evidence="4 5" key="1">
    <citation type="submission" date="2017-08" db="EMBL/GenBank/DDBJ databases">
        <title>Aliifodinibius alkalisoli sp. nov., isolated from saline alkaline soil.</title>
        <authorList>
            <person name="Liu D."/>
            <person name="Zhang G."/>
        </authorList>
    </citation>
    <scope>NUCLEOTIDE SEQUENCE [LARGE SCALE GENOMIC DNA]</scope>
    <source>
        <strain evidence="4 5">WN023</strain>
    </source>
</reference>
<dbReference type="InterPro" id="IPR050595">
    <property type="entry name" value="Bact_response_regulator"/>
</dbReference>
<gene>
    <name evidence="4" type="ORF">CK503_05910</name>
</gene>
<keyword evidence="5" id="KW-1185">Reference proteome</keyword>
<feature type="modified residue" description="4-aspartylphosphate" evidence="2">
    <location>
        <position position="56"/>
    </location>
</feature>